<evidence type="ECO:0000259" key="3">
    <source>
        <dbReference type="Pfam" id="PF01478"/>
    </source>
</evidence>
<feature type="transmembrane region" description="Helical" evidence="2">
    <location>
        <begin position="87"/>
        <end position="105"/>
    </location>
</feature>
<dbReference type="EMBL" id="JBHTCQ010000002">
    <property type="protein sequence ID" value="MFC7406170.1"/>
    <property type="molecule type" value="Genomic_DNA"/>
</dbReference>
<evidence type="ECO:0000256" key="1">
    <source>
        <dbReference type="ARBA" id="ARBA00005801"/>
    </source>
</evidence>
<dbReference type="EC" id="3.4.23.43" evidence="4"/>
<dbReference type="RefSeq" id="WP_382395274.1">
    <property type="nucleotide sequence ID" value="NZ_JBHTCQ010000002.1"/>
</dbReference>
<accession>A0ABW2QEX1</accession>
<dbReference type="Pfam" id="PF01478">
    <property type="entry name" value="Peptidase_A24"/>
    <property type="match status" value="1"/>
</dbReference>
<reference evidence="5" key="1">
    <citation type="journal article" date="2019" name="Int. J. Syst. Evol. Microbiol.">
        <title>The Global Catalogue of Microorganisms (GCM) 10K type strain sequencing project: providing services to taxonomists for standard genome sequencing and annotation.</title>
        <authorList>
            <consortium name="The Broad Institute Genomics Platform"/>
            <consortium name="The Broad Institute Genome Sequencing Center for Infectious Disease"/>
            <person name="Wu L."/>
            <person name="Ma J."/>
        </authorList>
    </citation>
    <scope>NUCLEOTIDE SEQUENCE [LARGE SCALE GENOMIC DNA]</scope>
    <source>
        <strain evidence="5">JCM 1490</strain>
    </source>
</reference>
<name>A0ABW2QEX1_9MICO</name>
<feature type="transmembrane region" description="Helical" evidence="2">
    <location>
        <begin position="32"/>
        <end position="50"/>
    </location>
</feature>
<proteinExistence type="inferred from homology"/>
<comment type="caution">
    <text evidence="4">The sequence shown here is derived from an EMBL/GenBank/DDBJ whole genome shotgun (WGS) entry which is preliminary data.</text>
</comment>
<keyword evidence="2" id="KW-1133">Transmembrane helix</keyword>
<protein>
    <submittedName>
        <fullName evidence="4">Prepilin peptidase</fullName>
        <ecNumber evidence="4">3.4.23.43</ecNumber>
    </submittedName>
</protein>
<sequence>MRDGAAPPRPVLGVVAVAAAGAAALGLRSEPVAVLVAGALLAGVAVVLALVDARTHRLPDRLVITAYVVTAVPLLVGAAVGSPGLPVVGGAALAGVVTAACFLGLGLARVGGLGLGDVKLSGVLGLWLGLFGWEVAVAGPLTTFVLAGLWALVLVATRRADLRSHVALGPWMVLGTALATSGHLAGWTG</sequence>
<organism evidence="4 5">
    <name type="scientific">Georgenia alba</name>
    <dbReference type="NCBI Taxonomy" id="2233858"/>
    <lineage>
        <taxon>Bacteria</taxon>
        <taxon>Bacillati</taxon>
        <taxon>Actinomycetota</taxon>
        <taxon>Actinomycetes</taxon>
        <taxon>Micrococcales</taxon>
        <taxon>Bogoriellaceae</taxon>
        <taxon>Georgenia</taxon>
    </lineage>
</organism>
<dbReference type="PANTHER" id="PTHR30487:SF0">
    <property type="entry name" value="PREPILIN LEADER PEPTIDASE_N-METHYLTRANSFERASE-RELATED"/>
    <property type="match status" value="1"/>
</dbReference>
<gene>
    <name evidence="4" type="ORF">ACFQQL_13710</name>
</gene>
<evidence type="ECO:0000313" key="5">
    <source>
        <dbReference type="Proteomes" id="UP001596455"/>
    </source>
</evidence>
<evidence type="ECO:0000313" key="4">
    <source>
        <dbReference type="EMBL" id="MFC7406170.1"/>
    </source>
</evidence>
<keyword evidence="2" id="KW-0812">Transmembrane</keyword>
<comment type="similarity">
    <text evidence="1">Belongs to the peptidase A24 family.</text>
</comment>
<keyword evidence="4" id="KW-0378">Hydrolase</keyword>
<keyword evidence="2" id="KW-0472">Membrane</keyword>
<feature type="transmembrane region" description="Helical" evidence="2">
    <location>
        <begin position="137"/>
        <end position="156"/>
    </location>
</feature>
<keyword evidence="5" id="KW-1185">Reference proteome</keyword>
<dbReference type="GO" id="GO:0004190">
    <property type="term" value="F:aspartic-type endopeptidase activity"/>
    <property type="evidence" value="ECO:0007669"/>
    <property type="project" value="UniProtKB-EC"/>
</dbReference>
<dbReference type="Gene3D" id="1.20.120.1220">
    <property type="match status" value="1"/>
</dbReference>
<dbReference type="InterPro" id="IPR000045">
    <property type="entry name" value="Prepilin_IV_endopep_pep"/>
</dbReference>
<feature type="transmembrane region" description="Helical" evidence="2">
    <location>
        <begin position="62"/>
        <end position="81"/>
    </location>
</feature>
<evidence type="ECO:0000256" key="2">
    <source>
        <dbReference type="SAM" id="Phobius"/>
    </source>
</evidence>
<dbReference type="PANTHER" id="PTHR30487">
    <property type="entry name" value="TYPE 4 PREPILIN-LIKE PROTEINS LEADER PEPTIDE-PROCESSING ENZYME"/>
    <property type="match status" value="1"/>
</dbReference>
<dbReference type="Proteomes" id="UP001596455">
    <property type="component" value="Unassembled WGS sequence"/>
</dbReference>
<feature type="transmembrane region" description="Helical" evidence="2">
    <location>
        <begin position="168"/>
        <end position="187"/>
    </location>
</feature>
<dbReference type="InterPro" id="IPR050882">
    <property type="entry name" value="Prepilin_peptidase/N-MTase"/>
</dbReference>
<feature type="domain" description="Prepilin type IV endopeptidase peptidase" evidence="3">
    <location>
        <begin position="40"/>
        <end position="153"/>
    </location>
</feature>